<organism evidence="1 2">
    <name type="scientific">Drouetiella hepatica Uher 2000/2452</name>
    <dbReference type="NCBI Taxonomy" id="904376"/>
    <lineage>
        <taxon>Bacteria</taxon>
        <taxon>Bacillati</taxon>
        <taxon>Cyanobacteriota</taxon>
        <taxon>Cyanophyceae</taxon>
        <taxon>Oculatellales</taxon>
        <taxon>Oculatellaceae</taxon>
        <taxon>Drouetiella</taxon>
    </lineage>
</organism>
<proteinExistence type="predicted"/>
<evidence type="ECO:0000313" key="2">
    <source>
        <dbReference type="Proteomes" id="UP000757435"/>
    </source>
</evidence>
<evidence type="ECO:0000313" key="1">
    <source>
        <dbReference type="EMBL" id="MBW4659938.1"/>
    </source>
</evidence>
<dbReference type="EMBL" id="JAHHHD010000016">
    <property type="protein sequence ID" value="MBW4659938.1"/>
    <property type="molecule type" value="Genomic_DNA"/>
</dbReference>
<comment type="caution">
    <text evidence="1">The sequence shown here is derived from an EMBL/GenBank/DDBJ whole genome shotgun (WGS) entry which is preliminary data.</text>
</comment>
<reference evidence="1" key="2">
    <citation type="journal article" date="2022" name="Microbiol. Resour. Announc.">
        <title>Metagenome Sequencing to Explore Phylogenomics of Terrestrial Cyanobacteria.</title>
        <authorList>
            <person name="Ward R.D."/>
            <person name="Stajich J.E."/>
            <person name="Johansen J.R."/>
            <person name="Huntemann M."/>
            <person name="Clum A."/>
            <person name="Foster B."/>
            <person name="Foster B."/>
            <person name="Roux S."/>
            <person name="Palaniappan K."/>
            <person name="Varghese N."/>
            <person name="Mukherjee S."/>
            <person name="Reddy T.B.K."/>
            <person name="Daum C."/>
            <person name="Copeland A."/>
            <person name="Chen I.A."/>
            <person name="Ivanova N.N."/>
            <person name="Kyrpides N.C."/>
            <person name="Shapiro N."/>
            <person name="Eloe-Fadrosh E.A."/>
            <person name="Pietrasiak N."/>
        </authorList>
    </citation>
    <scope>NUCLEOTIDE SEQUENCE</scope>
    <source>
        <strain evidence="1">UHER 2000/2452</strain>
    </source>
</reference>
<sequence>MQTADLDNTISILQQGLNSISSEDALKLVESWKQQIRANISSTTLDEDLERLKLALMGVTDASIAAAIADLGQDTIQFADSLASESADGEVADGELIEKVRQLGALLSQAANSLE</sequence>
<reference evidence="1" key="1">
    <citation type="submission" date="2021-05" db="EMBL/GenBank/DDBJ databases">
        <authorList>
            <person name="Pietrasiak N."/>
            <person name="Ward R."/>
            <person name="Stajich J.E."/>
            <person name="Kurbessoian T."/>
        </authorList>
    </citation>
    <scope>NUCLEOTIDE SEQUENCE</scope>
    <source>
        <strain evidence="1">UHER 2000/2452</strain>
    </source>
</reference>
<dbReference type="Proteomes" id="UP000757435">
    <property type="component" value="Unassembled WGS sequence"/>
</dbReference>
<dbReference type="AlphaFoldDB" id="A0A951QBW0"/>
<protein>
    <submittedName>
        <fullName evidence="1">Uncharacterized protein</fullName>
    </submittedName>
</protein>
<gene>
    <name evidence="1" type="ORF">KME15_14790</name>
</gene>
<name>A0A951QBW0_9CYAN</name>
<accession>A0A951QBW0</accession>